<dbReference type="AlphaFoldDB" id="A0A6P6XMR1"/>
<dbReference type="RefSeq" id="XP_027194732.1">
    <property type="nucleotide sequence ID" value="XM_027338931.1"/>
</dbReference>
<dbReference type="GO" id="GO:0008270">
    <property type="term" value="F:zinc ion binding"/>
    <property type="evidence" value="ECO:0007669"/>
    <property type="project" value="UniProtKB-KW"/>
</dbReference>
<dbReference type="GO" id="GO:0003676">
    <property type="term" value="F:nucleic acid binding"/>
    <property type="evidence" value="ECO:0007669"/>
    <property type="project" value="InterPro"/>
</dbReference>
<evidence type="ECO:0000256" key="6">
    <source>
        <dbReference type="ARBA" id="ARBA00023163"/>
    </source>
</evidence>
<dbReference type="Gene3D" id="2.20.25.10">
    <property type="match status" value="1"/>
</dbReference>
<dbReference type="GO" id="GO:0005666">
    <property type="term" value="C:RNA polymerase III complex"/>
    <property type="evidence" value="ECO:0007669"/>
    <property type="project" value="TreeGrafter"/>
</dbReference>
<dbReference type="InterPro" id="IPR034014">
    <property type="entry name" value="Zn_ribbon_RPC11_C"/>
</dbReference>
<keyword evidence="4" id="KW-0863">Zinc-finger</keyword>
<dbReference type="SUPFAM" id="SSF57783">
    <property type="entry name" value="Zinc beta-ribbon"/>
    <property type="match status" value="1"/>
</dbReference>
<dbReference type="SMART" id="SM00440">
    <property type="entry name" value="ZnF_C2C2"/>
    <property type="match status" value="1"/>
</dbReference>
<gene>
    <name evidence="12" type="primary">LOC113789402</name>
</gene>
<dbReference type="InterPro" id="IPR001222">
    <property type="entry name" value="Znf_TFIIS"/>
</dbReference>
<reference evidence="12" key="1">
    <citation type="submission" date="2025-08" db="UniProtKB">
        <authorList>
            <consortium name="RefSeq"/>
        </authorList>
    </citation>
    <scope>IDENTIFICATION</scope>
    <source>
        <strain evidence="12">Airmid</strain>
    </source>
</reference>
<dbReference type="PANTHER" id="PTHR11239">
    <property type="entry name" value="DNA-DIRECTED RNA POLYMERASE"/>
    <property type="match status" value="1"/>
</dbReference>
<proteinExistence type="inferred from homology"/>
<evidence type="ECO:0000256" key="4">
    <source>
        <dbReference type="ARBA" id="ARBA00022771"/>
    </source>
</evidence>
<evidence type="ECO:0000256" key="8">
    <source>
        <dbReference type="ARBA" id="ARBA00044007"/>
    </source>
</evidence>
<dbReference type="PANTHER" id="PTHR11239:SF12">
    <property type="entry name" value="DNA-DIRECTED RNA POLYMERASE III SUBUNIT RPC10"/>
    <property type="match status" value="1"/>
</dbReference>
<dbReference type="Pfam" id="PF01096">
    <property type="entry name" value="Zn_ribbon_TFIIS"/>
    <property type="match status" value="1"/>
</dbReference>
<comment type="function">
    <text evidence="10">DNA-dependent RNA polymerase catalyzes the transcription of DNA into RNA using the four ribonucleoside triphosphates as substrates.</text>
</comment>
<evidence type="ECO:0000256" key="10">
    <source>
        <dbReference type="PIRNR" id="PIRNR005586"/>
    </source>
</evidence>
<keyword evidence="7 10" id="KW-0539">Nucleus</keyword>
<comment type="subcellular location">
    <subcellularLocation>
        <location evidence="1 10">Nucleus</location>
    </subcellularLocation>
</comment>
<accession>A0A6P6XMR1</accession>
<keyword evidence="3" id="KW-0479">Metal-binding</keyword>
<dbReference type="Proteomes" id="UP000515146">
    <property type="component" value="Unplaced"/>
</dbReference>
<dbReference type="OMA" id="RCEKCAH"/>
<keyword evidence="11" id="KW-1185">Reference proteome</keyword>
<dbReference type="OrthoDB" id="282152at2759"/>
<dbReference type="CTD" id="51728"/>
<protein>
    <recommendedName>
        <fullName evidence="10">DNA-directed RNA polymerase subunit</fullName>
    </recommendedName>
</protein>
<evidence type="ECO:0000256" key="1">
    <source>
        <dbReference type="ARBA" id="ARBA00004123"/>
    </source>
</evidence>
<dbReference type="GO" id="GO:0006386">
    <property type="term" value="P:termination of RNA polymerase III transcription"/>
    <property type="evidence" value="ECO:0007669"/>
    <property type="project" value="TreeGrafter"/>
</dbReference>
<evidence type="ECO:0000256" key="2">
    <source>
        <dbReference type="ARBA" id="ARBA00022478"/>
    </source>
</evidence>
<dbReference type="KEGG" id="dpte:113789402"/>
<keyword evidence="6 10" id="KW-0804">Transcription</keyword>
<dbReference type="PIRSF" id="PIRSF005586">
    <property type="entry name" value="RNApol_RpoM"/>
    <property type="match status" value="1"/>
</dbReference>
<comment type="function">
    <text evidence="9">Core component of RNA polymerase III (Pol III) which synthesizes small non-coding RNAs using the four ribonucleoside triphosphates as substrates. Can mediate Pol I proofreading of the nascent RNA transcript. Anchors into the Pol III active site to constantly monitor transcription fidelity, cleaves mis-incorporated 5'-ribonucleotides and restarts the transcription process. Once Pol III reaches the poly(dT) termination signal, can induce Pol III clamp opening and transcription termination. Pol III plays an important role in sensing and limiting infection by intracellular bacteria and DNA viruses. Acts as a nuclear and cytosolic DNA sensor involved in innate immune response. Can sense non-self dsDNA that serves as template for transcription into dsRNA. The non-self RNA polymerase III transcripts, such as Epstein-Barr virus-encoded RNAs (EBERs) induce type I interferon and NF-kappa-B through the RIG-I pathway.</text>
</comment>
<sequence length="122" mass="14119">MELSFRDYFCDFCGGLLCFSSSKFFTKDSYNIGSSNVDLSCYQCNSTFKKGITSLSFVPLRQILKAEIIKDSDQWASASITDEKCPKCTHNRAYYIQMQTRSADEPMTTYYRCEKCAHNWKE</sequence>
<keyword evidence="2 10" id="KW-0240">DNA-directed RNA polymerase</keyword>
<evidence type="ECO:0000256" key="9">
    <source>
        <dbReference type="ARBA" id="ARBA00054653"/>
    </source>
</evidence>
<dbReference type="FunCoup" id="A0A6P6XMR1">
    <property type="interactions" value="469"/>
</dbReference>
<keyword evidence="5" id="KW-0862">Zinc</keyword>
<comment type="subunit">
    <text evidence="8">Component of the RNA polymerase III complex consisting of 17 subunits: a ten-subunit horseshoe-shaped catalytic core composed of POLR3A/RPC1, POLR3B/RPC2, POLR1C/RPAC1, POLR1D/RPAC2, POLR3K/RPC10, POLR2E/RPABC1, POLR2F/RPABC2, POLR2H/RPABC3, POLR2K/RPABC4 and POLR2L/RPABC5; a mobile stalk composed of two subunits POLR3H/RPC8 and CRCP/RPC9, protruding from the core and functioning primarily in transcription initiation; and additional subunits homologous to general transcription factors of the RNA polymerase II machinery, POLR3C/RPC3-POLR3F/RPC6-POLR3G/RPC7 heterotrimer required for transcription initiation and POLR3D/RPC4-POLR3E/RPC5 heterodimer involved in both transcription initiation and termination.</text>
</comment>
<comment type="similarity">
    <text evidence="10">Belongs to the archaeal rpoM/eukaryotic RPA12/RPB9/RPC11 RNA polymerase family.</text>
</comment>
<dbReference type="GO" id="GO:0003899">
    <property type="term" value="F:DNA-directed RNA polymerase activity"/>
    <property type="evidence" value="ECO:0007669"/>
    <property type="project" value="InterPro"/>
</dbReference>
<evidence type="ECO:0000313" key="11">
    <source>
        <dbReference type="Proteomes" id="UP000515146"/>
    </source>
</evidence>
<name>A0A6P6XMR1_DERPT</name>
<evidence type="ECO:0000256" key="5">
    <source>
        <dbReference type="ARBA" id="ARBA00022833"/>
    </source>
</evidence>
<organism evidence="11 12">
    <name type="scientific">Dermatophagoides pteronyssinus</name>
    <name type="common">European house dust mite</name>
    <dbReference type="NCBI Taxonomy" id="6956"/>
    <lineage>
        <taxon>Eukaryota</taxon>
        <taxon>Metazoa</taxon>
        <taxon>Ecdysozoa</taxon>
        <taxon>Arthropoda</taxon>
        <taxon>Chelicerata</taxon>
        <taxon>Arachnida</taxon>
        <taxon>Acari</taxon>
        <taxon>Acariformes</taxon>
        <taxon>Sarcoptiformes</taxon>
        <taxon>Astigmata</taxon>
        <taxon>Psoroptidia</taxon>
        <taxon>Analgoidea</taxon>
        <taxon>Pyroglyphidae</taxon>
        <taxon>Dermatophagoidinae</taxon>
        <taxon>Dermatophagoides</taxon>
    </lineage>
</organism>
<dbReference type="InterPro" id="IPR012164">
    <property type="entry name" value="Rpa12/Rpb9/Rpc10/TFS"/>
</dbReference>
<dbReference type="InParanoid" id="A0A6P6XMR1"/>
<evidence type="ECO:0000256" key="3">
    <source>
        <dbReference type="ARBA" id="ARBA00022723"/>
    </source>
</evidence>
<dbReference type="PROSITE" id="PS51133">
    <property type="entry name" value="ZF_TFIIS_2"/>
    <property type="match status" value="1"/>
</dbReference>
<dbReference type="FunFam" id="2.20.25.10:FF:000005">
    <property type="entry name" value="DNA-directed RNA polymerase subunit"/>
    <property type="match status" value="1"/>
</dbReference>
<dbReference type="CDD" id="cd10509">
    <property type="entry name" value="Zn-ribbon_RPC11"/>
    <property type="match status" value="1"/>
</dbReference>
<evidence type="ECO:0000256" key="7">
    <source>
        <dbReference type="ARBA" id="ARBA00023242"/>
    </source>
</evidence>
<dbReference type="PROSITE" id="PS00466">
    <property type="entry name" value="ZF_TFIIS_1"/>
    <property type="match status" value="1"/>
</dbReference>
<evidence type="ECO:0000313" key="12">
    <source>
        <dbReference type="RefSeq" id="XP_027194732.1"/>
    </source>
</evidence>